<keyword evidence="3" id="KW-1185">Reference proteome</keyword>
<accession>A0A4R6SEM2</accession>
<feature type="chain" id="PRO_5020691081" description="Secreted protein" evidence="1">
    <location>
        <begin position="33"/>
        <end position="156"/>
    </location>
</feature>
<gene>
    <name evidence="2" type="ORF">EV186_102223</name>
</gene>
<name>A0A4R6SEM2_LABRH</name>
<sequence length="156" mass="16061">MSLTRIAAAVALTTAVTGSLLTGTALTGTAAAAVPASTDTTTTVSHFDITYGATYFRGDVSWFNRSVGVDGTLRGLSGTGCRRAYGTTLDNVYWPLDYRSTSTVCDAVTTQHIPLEADAVGGAASVKIDLTDASGKILKYATCTRAGGCINHTPTT</sequence>
<comment type="caution">
    <text evidence="2">The sequence shown here is derived from an EMBL/GenBank/DDBJ whole genome shotgun (WGS) entry which is preliminary data.</text>
</comment>
<dbReference type="RefSeq" id="WP_133849090.1">
    <property type="nucleotide sequence ID" value="NZ_SNXZ01000002.1"/>
</dbReference>
<dbReference type="AlphaFoldDB" id="A0A4R6SEM2"/>
<protein>
    <recommendedName>
        <fullName evidence="4">Secreted protein</fullName>
    </recommendedName>
</protein>
<dbReference type="OrthoDB" id="3634440at2"/>
<evidence type="ECO:0000313" key="3">
    <source>
        <dbReference type="Proteomes" id="UP000295444"/>
    </source>
</evidence>
<proteinExistence type="predicted"/>
<feature type="signal peptide" evidence="1">
    <location>
        <begin position="1"/>
        <end position="32"/>
    </location>
</feature>
<evidence type="ECO:0008006" key="4">
    <source>
        <dbReference type="Google" id="ProtNLM"/>
    </source>
</evidence>
<keyword evidence="1" id="KW-0732">Signal</keyword>
<organism evidence="2 3">
    <name type="scientific">Labedaea rhizosphaerae</name>
    <dbReference type="NCBI Taxonomy" id="598644"/>
    <lineage>
        <taxon>Bacteria</taxon>
        <taxon>Bacillati</taxon>
        <taxon>Actinomycetota</taxon>
        <taxon>Actinomycetes</taxon>
        <taxon>Pseudonocardiales</taxon>
        <taxon>Pseudonocardiaceae</taxon>
        <taxon>Labedaea</taxon>
    </lineage>
</organism>
<dbReference type="Proteomes" id="UP000295444">
    <property type="component" value="Unassembled WGS sequence"/>
</dbReference>
<evidence type="ECO:0000256" key="1">
    <source>
        <dbReference type="SAM" id="SignalP"/>
    </source>
</evidence>
<reference evidence="2 3" key="1">
    <citation type="submission" date="2019-03" db="EMBL/GenBank/DDBJ databases">
        <title>Genomic Encyclopedia of Type Strains, Phase IV (KMG-IV): sequencing the most valuable type-strain genomes for metagenomic binning, comparative biology and taxonomic classification.</title>
        <authorList>
            <person name="Goeker M."/>
        </authorList>
    </citation>
    <scope>NUCLEOTIDE SEQUENCE [LARGE SCALE GENOMIC DNA]</scope>
    <source>
        <strain evidence="2 3">DSM 45361</strain>
    </source>
</reference>
<dbReference type="EMBL" id="SNXZ01000002">
    <property type="protein sequence ID" value="TDQ00362.1"/>
    <property type="molecule type" value="Genomic_DNA"/>
</dbReference>
<evidence type="ECO:0000313" key="2">
    <source>
        <dbReference type="EMBL" id="TDQ00362.1"/>
    </source>
</evidence>